<keyword evidence="3" id="KW-1185">Reference proteome</keyword>
<evidence type="ECO:0008006" key="4">
    <source>
        <dbReference type="Google" id="ProtNLM"/>
    </source>
</evidence>
<dbReference type="EMBL" id="JAUSQM010000001">
    <property type="protein sequence ID" value="MDP9823401.1"/>
    <property type="molecule type" value="Genomic_DNA"/>
</dbReference>
<comment type="caution">
    <text evidence="2">The sequence shown here is derived from an EMBL/GenBank/DDBJ whole genome shotgun (WGS) entry which is preliminary data.</text>
</comment>
<evidence type="ECO:0000256" key="1">
    <source>
        <dbReference type="SAM" id="MobiDB-lite"/>
    </source>
</evidence>
<dbReference type="RefSeq" id="WP_068116908.1">
    <property type="nucleotide sequence ID" value="NZ_CCXJ01000054.1"/>
</dbReference>
<dbReference type="Proteomes" id="UP001240447">
    <property type="component" value="Unassembled WGS sequence"/>
</dbReference>
<accession>A0ABT9NSK4</accession>
<evidence type="ECO:0000313" key="2">
    <source>
        <dbReference type="EMBL" id="MDP9823401.1"/>
    </source>
</evidence>
<name>A0ABT9NSK4_9ACTN</name>
<reference evidence="2 3" key="1">
    <citation type="submission" date="2023-07" db="EMBL/GenBank/DDBJ databases">
        <title>Sequencing the genomes of 1000 actinobacteria strains.</title>
        <authorList>
            <person name="Klenk H.-P."/>
        </authorList>
    </citation>
    <scope>NUCLEOTIDE SEQUENCE [LARGE SCALE GENOMIC DNA]</scope>
    <source>
        <strain evidence="2 3">GD13</strain>
    </source>
</reference>
<proteinExistence type="predicted"/>
<organism evidence="2 3">
    <name type="scientific">Nocardioides massiliensis</name>
    <dbReference type="NCBI Taxonomy" id="1325935"/>
    <lineage>
        <taxon>Bacteria</taxon>
        <taxon>Bacillati</taxon>
        <taxon>Actinomycetota</taxon>
        <taxon>Actinomycetes</taxon>
        <taxon>Propionibacteriales</taxon>
        <taxon>Nocardioidaceae</taxon>
        <taxon>Nocardioides</taxon>
    </lineage>
</organism>
<protein>
    <recommendedName>
        <fullName evidence="4">ATP-binding protein</fullName>
    </recommendedName>
</protein>
<gene>
    <name evidence="2" type="ORF">J2S59_003210</name>
</gene>
<sequence length="73" mass="8057">MTTSRRTPRRTFASSPFRPEPERVVEQYAPGDMVSHDIHGMGTVVAVDAHAATVNFGAQTLRVNSPFAKMEKL</sequence>
<evidence type="ECO:0000313" key="3">
    <source>
        <dbReference type="Proteomes" id="UP001240447"/>
    </source>
</evidence>
<feature type="region of interest" description="Disordered" evidence="1">
    <location>
        <begin position="1"/>
        <end position="20"/>
    </location>
</feature>